<dbReference type="SUPFAM" id="SSF53383">
    <property type="entry name" value="PLP-dependent transferases"/>
    <property type="match status" value="1"/>
</dbReference>
<dbReference type="Gene3D" id="3.30.70.250">
    <property type="entry name" value="Malonyl-CoA ACP transacylase, ACP-binding"/>
    <property type="match status" value="1"/>
</dbReference>
<dbReference type="FunFam" id="2.30.38.10:FF:000001">
    <property type="entry name" value="Non-ribosomal peptide synthetase PvdI"/>
    <property type="match status" value="1"/>
</dbReference>
<dbReference type="InterPro" id="IPR015424">
    <property type="entry name" value="PyrdxlP-dep_Trfase"/>
</dbReference>
<dbReference type="InterPro" id="IPR014030">
    <property type="entry name" value="Ketoacyl_synth_N"/>
</dbReference>
<dbReference type="Proteomes" id="UP000667802">
    <property type="component" value="Unassembled WGS sequence"/>
</dbReference>
<dbReference type="InterPro" id="IPR014043">
    <property type="entry name" value="Acyl_transferase_dom"/>
</dbReference>
<dbReference type="CDD" id="cd00833">
    <property type="entry name" value="PKS"/>
    <property type="match status" value="1"/>
</dbReference>
<dbReference type="SMART" id="SM00825">
    <property type="entry name" value="PKS_KS"/>
    <property type="match status" value="1"/>
</dbReference>
<evidence type="ECO:0000256" key="7">
    <source>
        <dbReference type="ARBA" id="ARBA00023098"/>
    </source>
</evidence>
<dbReference type="FunFam" id="3.40.50.12780:FF:000012">
    <property type="entry name" value="Non-ribosomal peptide synthetase"/>
    <property type="match status" value="1"/>
</dbReference>
<dbReference type="InterPro" id="IPR016035">
    <property type="entry name" value="Acyl_Trfase/lysoPLipase"/>
</dbReference>
<dbReference type="EMBL" id="JAALHA020000001">
    <property type="protein sequence ID" value="MDR9893181.1"/>
    <property type="molecule type" value="Genomic_DNA"/>
</dbReference>
<dbReference type="FunFam" id="3.30.300.30:FF:000010">
    <property type="entry name" value="Enterobactin synthetase component F"/>
    <property type="match status" value="1"/>
</dbReference>
<dbReference type="FunFam" id="3.40.47.10:FF:000042">
    <property type="entry name" value="Polyketide synthase Pks13"/>
    <property type="match status" value="1"/>
</dbReference>
<dbReference type="InterPro" id="IPR050091">
    <property type="entry name" value="PKS_NRPS_Biosynth_Enz"/>
</dbReference>
<feature type="region of interest" description="Disordered" evidence="9">
    <location>
        <begin position="2272"/>
        <end position="2297"/>
    </location>
</feature>
<dbReference type="NCBIfam" id="TIGR01733">
    <property type="entry name" value="AA-adenyl-dom"/>
    <property type="match status" value="1"/>
</dbReference>
<sequence>MSLMDLINQLVTPSLTHKILETDPHESITTLQTLTEAECYQLLVEWNDTKTDYPQNKCIHQLFEEQVENTPDAIAVILEEDHLTYHELNDRANKLAHYLQSLGVESGMLVGICLERSLEMIVALLGILKVGGVYVPLDPAYPQDRLEWMLTDTQASVLLTQSRLLDRLPPHQSQIVCLETGWGTDQSDPVPSLNVPISPDAPAYINYTSGSTGRPKGIAIPHQAVLRLVFGTNYTPLNSSQVWMQLAPISFDAATLEIWGPLLHGGQCVLYPGNGLPDPNDLKEVIQRHGVTSMWITGALFNTIITEAPDALRSVKEILTGGEALSVPHIRKAQEQLPETQFVNGYGPTESTTFTCCYRIPRPLPEGISSIPIGRPIGNTQIYILDKHLRPVPVGIVGELYIGGAGLAIGYINRPDLTKERFIPNPFSDDADARLYKTGDLVRYLPDGNVEFIGRGDNQVKIRGYRIELGEIEAALSQHPSVQDVIVLAYEKTPGNKQLVAYVTPTADQAINISETKDYLKQRLPEYMVPSTIMLLDKIPLTPNGKADRNSLPKPKLGNTGTDFIAPITSTELSLADLWCGILGLEQVGIEDNFFDLGGTSILSLQLVTRIQAKLNFSIKAVKLYQYPTIRTLAKYLDQHKSSQDQVQLYSQRQHQPAEQSDRAIDLEGIAIIGMVGRFPGANNIDDLWQNLYSGIESITFFGKDEIDPSVDPDLREDPNYVLAKGIIQGAENFDAAFFGITPQEAEIMDPQARVFLELAQEALENAGYSPDQYPGQIGIYAGSGQNTYFERHICGREDIVNRLGAFQTMLANEKDFVTTRTSYKLNLTGPSVSINTACSTSLVASIVAFKDLMNYECDIALAGGISINTPQNTGYLYQEEGMLSPDGHCRPFDAQGMGTTFNSGAGIVVLKRLRDALDAGDRIYAVIKGVGVNNDGSDKVSFTAPSVNGQASAIVQAQASAGVHPDSISYIETHGTATPLGDPIEIEALTQAFRRQTAATQYCAIGSIKSNIGHTVAAAGVAGLIKTALALYYKQIPPSLGFESPNPQIDFANSPFFVNTKLVDWPEGDTPRRAGVSSFGVGGTNAHVILEEAPVVELSGPSRAYQLLLLSAKTPTALAQTANNLKKHLQQHPDINLADVAYTLGVGRRGFNHRRFVVCRDVTEARDILESLDATRSGARETRLRDPEVVFMFPGQGSQYINMGLNLYQHEPVFQAAVDRCAEILQPLLKLDIREILYPTTAEDEAAAIALRQTIYTQPALFTVEYALSQVWLSWGVQPAAMIGHSIGEFVAACLAEVFSLEDALRLIATRGRMMWELPSGSMLSVRMPADLLVKRLTKDLAIAAINGPSLCVVSGSTEAISALQVNLEAEEIICKQLHTSHAFHSPMMDPIVEPFAQLVRTIPLASPKIPFVSTVTADWITDAQATDPMYWASHLRATVRFAEGVQTLWQHSSRVLLEVGPRTTAATLARQQAKDLKQQIAISSLGSTADNNGEWAALLQAIGQLWLAGVDIDLAAFYANEYRHRLPLPTYPFERQRFWIDPKPTALPISSSVGSSLDLQVNKSQINNQSTDHSLLLSSASISETTMSESRKQRLIPILKDILATTSGFDFTDIDETITFLEMGLDSLSLTQVALAFKKKFRVKMTFRNLLEDYSTLKTLAEFLDQTLPAEAFPAPPASTAIAASVPIETQVSAPNLSSASTTPAMIENSNGHNGSNGSATTQLPAQTSIVESLIAQQLQIISQQIELLGHNRQMAAPANATISPVPQVSPPPPSSTPSVSPPLTTSKETNGLGAAPQKSHGPGAKIQKSIDTVLSSEQQTALDRIIDRYTTRTKESKRQAQEHRRYLADPRTVSGFTPLLKEMVYPIVTDRSSGSKLWDVDGNEYVDLTNGFGLNFFGWNPDFVKEAVIAQMEKGIEIGPQTPLAGKVAKLITEFTGMERVAFCNTGSEAVMATFRLARTVTGRNLIATFAGDYHGTFDEVLYRPGANLKTLSGAPGILPSMFENLLVLDYGTPESLEILRNRADDLAAVLVEPVRSRDPDLQPKDFLHEVRRITKESETAFIFDEVVTGFRVDPGGAQAYFNIQADMATYGKVVGGGLPIGVLAGKAEYMDALDGGFWQFGDDSIPEVGVTFFAGTFVRHPMALAAAEAVLTKLKEGGPELQRSLADKVNKFATYLNQHFEHVGAPIKINHFTSFFYVTYSDDAPHAGLLFYLLRDKGVHIWDHRPCFFTLAHTERDIDLVIKAFKDSVAELQATGLLPCANNAITTTNGRNGYNAPPQPGARLGRDPEGNPAWYISDPERPGKYLQLGKV</sequence>
<evidence type="ECO:0000256" key="4">
    <source>
        <dbReference type="ARBA" id="ARBA00022679"/>
    </source>
</evidence>
<dbReference type="Gene3D" id="3.40.47.10">
    <property type="match status" value="1"/>
</dbReference>
<dbReference type="InterPro" id="IPR025110">
    <property type="entry name" value="AMP-bd_C"/>
</dbReference>
<evidence type="ECO:0000256" key="9">
    <source>
        <dbReference type="SAM" id="MobiDB-lite"/>
    </source>
</evidence>
<evidence type="ECO:0000256" key="8">
    <source>
        <dbReference type="ARBA" id="ARBA00023268"/>
    </source>
</evidence>
<dbReference type="Pfam" id="PF00698">
    <property type="entry name" value="Acyl_transf_1"/>
    <property type="match status" value="1"/>
</dbReference>
<feature type="region of interest" description="Disordered" evidence="9">
    <location>
        <begin position="1698"/>
        <end position="1724"/>
    </location>
</feature>
<keyword evidence="2" id="KW-0596">Phosphopantetheine</keyword>
<comment type="cofactor">
    <cofactor evidence="1">
        <name>pantetheine 4'-phosphate</name>
        <dbReference type="ChEBI" id="CHEBI:47942"/>
    </cofactor>
</comment>
<dbReference type="PANTHER" id="PTHR43775">
    <property type="entry name" value="FATTY ACID SYNTHASE"/>
    <property type="match status" value="1"/>
</dbReference>
<dbReference type="InterPro" id="IPR015422">
    <property type="entry name" value="PyrdxlP-dep_Trfase_small"/>
</dbReference>
<dbReference type="InterPro" id="IPR009081">
    <property type="entry name" value="PP-bd_ACP"/>
</dbReference>
<dbReference type="Pfam" id="PF13193">
    <property type="entry name" value="AMP-binding_C"/>
    <property type="match status" value="1"/>
</dbReference>
<dbReference type="PROSITE" id="PS00455">
    <property type="entry name" value="AMP_BINDING"/>
    <property type="match status" value="1"/>
</dbReference>
<dbReference type="InterPro" id="IPR016039">
    <property type="entry name" value="Thiolase-like"/>
</dbReference>
<accession>A0AAP5M2X2</accession>
<evidence type="ECO:0000313" key="12">
    <source>
        <dbReference type="EMBL" id="MDR9893181.1"/>
    </source>
</evidence>
<comment type="caution">
    <text evidence="12">The sequence shown here is derived from an EMBL/GenBank/DDBJ whole genome shotgun (WGS) entry which is preliminary data.</text>
</comment>
<dbReference type="GO" id="GO:0044550">
    <property type="term" value="P:secondary metabolite biosynthetic process"/>
    <property type="evidence" value="ECO:0007669"/>
    <property type="project" value="UniProtKB-ARBA"/>
</dbReference>
<feature type="compositionally biased region" description="Low complexity" evidence="9">
    <location>
        <begin position="1711"/>
        <end position="1721"/>
    </location>
</feature>
<dbReference type="PROSITE" id="PS00600">
    <property type="entry name" value="AA_TRANSFER_CLASS_3"/>
    <property type="match status" value="1"/>
</dbReference>
<evidence type="ECO:0000259" key="10">
    <source>
        <dbReference type="PROSITE" id="PS50075"/>
    </source>
</evidence>
<dbReference type="GO" id="GO:0030170">
    <property type="term" value="F:pyridoxal phosphate binding"/>
    <property type="evidence" value="ECO:0007669"/>
    <property type="project" value="InterPro"/>
</dbReference>
<dbReference type="SUPFAM" id="SSF56801">
    <property type="entry name" value="Acetyl-CoA synthetase-like"/>
    <property type="match status" value="1"/>
</dbReference>
<dbReference type="Pfam" id="PF02801">
    <property type="entry name" value="Ketoacyl-synt_C"/>
    <property type="match status" value="1"/>
</dbReference>
<feature type="domain" description="Ketosynthase family 3 (KS3)" evidence="11">
    <location>
        <begin position="667"/>
        <end position="1093"/>
    </location>
</feature>
<dbReference type="Pfam" id="PF00550">
    <property type="entry name" value="PP-binding"/>
    <property type="match status" value="2"/>
</dbReference>
<evidence type="ECO:0000313" key="13">
    <source>
        <dbReference type="Proteomes" id="UP000667802"/>
    </source>
</evidence>
<dbReference type="Gene3D" id="2.30.38.10">
    <property type="entry name" value="Luciferase, Domain 3"/>
    <property type="match status" value="1"/>
</dbReference>
<dbReference type="InterPro" id="IPR020841">
    <property type="entry name" value="PKS_Beta-ketoAc_synthase_dom"/>
</dbReference>
<gene>
    <name evidence="12" type="ORF">G7B40_001095</name>
</gene>
<dbReference type="InterPro" id="IPR010071">
    <property type="entry name" value="AA_adenyl_dom"/>
</dbReference>
<dbReference type="InterPro" id="IPR016036">
    <property type="entry name" value="Malonyl_transacylase_ACP-bd"/>
</dbReference>
<evidence type="ECO:0000259" key="11">
    <source>
        <dbReference type="PROSITE" id="PS52004"/>
    </source>
</evidence>
<keyword evidence="5" id="KW-0276">Fatty acid metabolism</keyword>
<dbReference type="SMART" id="SM00827">
    <property type="entry name" value="PKS_AT"/>
    <property type="match status" value="1"/>
</dbReference>
<dbReference type="GO" id="GO:0004312">
    <property type="term" value="F:fatty acid synthase activity"/>
    <property type="evidence" value="ECO:0007669"/>
    <property type="project" value="TreeGrafter"/>
</dbReference>
<protein>
    <submittedName>
        <fullName evidence="12">Amino acid adenylation domain-containing protein</fullName>
    </submittedName>
</protein>
<feature type="region of interest" description="Disordered" evidence="9">
    <location>
        <begin position="1765"/>
        <end position="1809"/>
    </location>
</feature>
<dbReference type="GO" id="GO:0006633">
    <property type="term" value="P:fatty acid biosynthetic process"/>
    <property type="evidence" value="ECO:0007669"/>
    <property type="project" value="TreeGrafter"/>
</dbReference>
<feature type="domain" description="Carrier" evidence="10">
    <location>
        <begin position="566"/>
        <end position="641"/>
    </location>
</feature>
<dbReference type="PANTHER" id="PTHR43775:SF51">
    <property type="entry name" value="INACTIVE PHENOLPHTHIOCEROL SYNTHESIS POLYKETIDE SYNTHASE TYPE I PKS1-RELATED"/>
    <property type="match status" value="1"/>
</dbReference>
<dbReference type="Gene3D" id="3.40.50.980">
    <property type="match status" value="2"/>
</dbReference>
<dbReference type="InterPro" id="IPR005814">
    <property type="entry name" value="Aminotrans_3"/>
</dbReference>
<dbReference type="Pfam" id="PF00501">
    <property type="entry name" value="AMP-binding"/>
    <property type="match status" value="1"/>
</dbReference>
<dbReference type="InterPro" id="IPR045851">
    <property type="entry name" value="AMP-bd_C_sf"/>
</dbReference>
<keyword evidence="6" id="KW-0663">Pyridoxal phosphate</keyword>
<keyword evidence="4" id="KW-0808">Transferase</keyword>
<dbReference type="SUPFAM" id="SSF52151">
    <property type="entry name" value="FabD/lysophospholipase-like"/>
    <property type="match status" value="1"/>
</dbReference>
<reference evidence="13" key="1">
    <citation type="journal article" date="2021" name="Science">
        <title>Hunting the eagle killer: A cyanobacterial neurotoxin causes vacuolar myelinopathy.</title>
        <authorList>
            <person name="Breinlinger S."/>
            <person name="Phillips T.J."/>
            <person name="Haram B.N."/>
            <person name="Mares J."/>
            <person name="Martinez Yerena J.A."/>
            <person name="Hrouzek P."/>
            <person name="Sobotka R."/>
            <person name="Henderson W.M."/>
            <person name="Schmieder P."/>
            <person name="Williams S.M."/>
            <person name="Lauderdale J.D."/>
            <person name="Wilde H.D."/>
            <person name="Gerrin W."/>
            <person name="Kust A."/>
            <person name="Washington J.W."/>
            <person name="Wagner C."/>
            <person name="Geier B."/>
            <person name="Liebeke M."/>
            <person name="Enke H."/>
            <person name="Niedermeyer T.H.J."/>
            <person name="Wilde S.B."/>
        </authorList>
    </citation>
    <scope>NUCLEOTIDE SEQUENCE [LARGE SCALE GENOMIC DNA]</scope>
    <source>
        <strain evidence="13">Thurmond2011</strain>
    </source>
</reference>
<proteinExistence type="predicted"/>
<dbReference type="Gene3D" id="3.30.300.30">
    <property type="match status" value="1"/>
</dbReference>
<organism evidence="12 13">
    <name type="scientific">Aetokthonos hydrillicola Thurmond2011</name>
    <dbReference type="NCBI Taxonomy" id="2712845"/>
    <lineage>
        <taxon>Bacteria</taxon>
        <taxon>Bacillati</taxon>
        <taxon>Cyanobacteriota</taxon>
        <taxon>Cyanophyceae</taxon>
        <taxon>Nostocales</taxon>
        <taxon>Hapalosiphonaceae</taxon>
        <taxon>Aetokthonos</taxon>
    </lineage>
</organism>
<dbReference type="Pfam" id="PF00109">
    <property type="entry name" value="ketoacyl-synt"/>
    <property type="match status" value="1"/>
</dbReference>
<dbReference type="InterPro" id="IPR020806">
    <property type="entry name" value="PKS_PP-bd"/>
</dbReference>
<name>A0AAP5M2X2_9CYAN</name>
<dbReference type="PROSITE" id="PS52004">
    <property type="entry name" value="KS3_2"/>
    <property type="match status" value="1"/>
</dbReference>
<dbReference type="InterPro" id="IPR049704">
    <property type="entry name" value="Aminotrans_3_PPA_site"/>
</dbReference>
<keyword evidence="8" id="KW-0511">Multifunctional enzyme</keyword>
<dbReference type="Pfam" id="PF22621">
    <property type="entry name" value="CurL-like_PKS_C"/>
    <property type="match status" value="1"/>
</dbReference>
<dbReference type="SUPFAM" id="SSF55048">
    <property type="entry name" value="Probable ACP-binding domain of malonyl-CoA ACP transacylase"/>
    <property type="match status" value="1"/>
</dbReference>
<dbReference type="SMART" id="SM01294">
    <property type="entry name" value="PKS_PP_betabranch"/>
    <property type="match status" value="1"/>
</dbReference>
<dbReference type="Gene3D" id="3.40.366.10">
    <property type="entry name" value="Malonyl-Coenzyme A Acyl Carrier Protein, domain 2"/>
    <property type="match status" value="1"/>
</dbReference>
<dbReference type="InterPro" id="IPR036736">
    <property type="entry name" value="ACP-like_sf"/>
</dbReference>
<evidence type="ECO:0000256" key="1">
    <source>
        <dbReference type="ARBA" id="ARBA00001957"/>
    </source>
</evidence>
<evidence type="ECO:0000256" key="2">
    <source>
        <dbReference type="ARBA" id="ARBA00022450"/>
    </source>
</evidence>
<dbReference type="Gene3D" id="3.30.70.3290">
    <property type="match status" value="1"/>
</dbReference>
<dbReference type="GO" id="GO:0031177">
    <property type="term" value="F:phosphopantetheine binding"/>
    <property type="evidence" value="ECO:0007669"/>
    <property type="project" value="InterPro"/>
</dbReference>
<evidence type="ECO:0000256" key="5">
    <source>
        <dbReference type="ARBA" id="ARBA00022832"/>
    </source>
</evidence>
<keyword evidence="3" id="KW-0597">Phosphoprotein</keyword>
<keyword evidence="7" id="KW-0443">Lipid metabolism</keyword>
<dbReference type="Gene3D" id="3.90.1150.10">
    <property type="entry name" value="Aspartate Aminotransferase, domain 1"/>
    <property type="match status" value="1"/>
</dbReference>
<dbReference type="InterPro" id="IPR015421">
    <property type="entry name" value="PyrdxlP-dep_Trfase_major"/>
</dbReference>
<evidence type="ECO:0000256" key="6">
    <source>
        <dbReference type="ARBA" id="ARBA00022898"/>
    </source>
</evidence>
<dbReference type="SMART" id="SM00823">
    <property type="entry name" value="PKS_PP"/>
    <property type="match status" value="2"/>
</dbReference>
<dbReference type="CDD" id="cd12117">
    <property type="entry name" value="A_NRPS_Srf_like"/>
    <property type="match status" value="1"/>
</dbReference>
<dbReference type="Pfam" id="PF00202">
    <property type="entry name" value="Aminotran_3"/>
    <property type="match status" value="1"/>
</dbReference>
<keyword evidence="13" id="KW-1185">Reference proteome</keyword>
<dbReference type="InterPro" id="IPR020845">
    <property type="entry name" value="AMP-binding_CS"/>
</dbReference>
<feature type="compositionally biased region" description="Low complexity" evidence="9">
    <location>
        <begin position="1779"/>
        <end position="1789"/>
    </location>
</feature>
<dbReference type="InterPro" id="IPR000873">
    <property type="entry name" value="AMP-dep_synth/lig_dom"/>
</dbReference>
<dbReference type="SUPFAM" id="SSF47336">
    <property type="entry name" value="ACP-like"/>
    <property type="match status" value="2"/>
</dbReference>
<evidence type="ECO:0000256" key="3">
    <source>
        <dbReference type="ARBA" id="ARBA00022553"/>
    </source>
</evidence>
<feature type="domain" description="Carrier" evidence="10">
    <location>
        <begin position="1591"/>
        <end position="1670"/>
    </location>
</feature>
<dbReference type="FunFam" id="3.40.50.980:FF:000001">
    <property type="entry name" value="Non-ribosomal peptide synthetase"/>
    <property type="match status" value="1"/>
</dbReference>
<dbReference type="SUPFAM" id="SSF53901">
    <property type="entry name" value="Thiolase-like"/>
    <property type="match status" value="1"/>
</dbReference>
<dbReference type="PROSITE" id="PS50075">
    <property type="entry name" value="CARRIER"/>
    <property type="match status" value="2"/>
</dbReference>
<dbReference type="GO" id="GO:0043041">
    <property type="term" value="P:amino acid activation for nonribosomal peptide biosynthetic process"/>
    <property type="evidence" value="ECO:0007669"/>
    <property type="project" value="UniProtKB-ARBA"/>
</dbReference>
<dbReference type="Gene3D" id="3.40.640.10">
    <property type="entry name" value="Type I PLP-dependent aspartate aminotransferase-like (Major domain)"/>
    <property type="match status" value="1"/>
</dbReference>
<dbReference type="Gene3D" id="1.10.1200.10">
    <property type="entry name" value="ACP-like"/>
    <property type="match status" value="2"/>
</dbReference>
<dbReference type="GO" id="GO:0008483">
    <property type="term" value="F:transaminase activity"/>
    <property type="evidence" value="ECO:0007669"/>
    <property type="project" value="InterPro"/>
</dbReference>
<dbReference type="InterPro" id="IPR001227">
    <property type="entry name" value="Ac_transferase_dom_sf"/>
</dbReference>
<dbReference type="InterPro" id="IPR014031">
    <property type="entry name" value="Ketoacyl_synth_C"/>
</dbReference>